<evidence type="ECO:0000256" key="8">
    <source>
        <dbReference type="SAM" id="Phobius"/>
    </source>
</evidence>
<keyword evidence="7 8" id="KW-0472">Membrane</keyword>
<feature type="transmembrane region" description="Helical" evidence="8">
    <location>
        <begin position="187"/>
        <end position="220"/>
    </location>
</feature>
<protein>
    <recommendedName>
        <fullName evidence="9">Peptidase S54 rhomboid domain-containing protein</fullName>
    </recommendedName>
</protein>
<evidence type="ECO:0000313" key="10">
    <source>
        <dbReference type="EMBL" id="KAL0487921.1"/>
    </source>
</evidence>
<comment type="similarity">
    <text evidence="2">Belongs to the peptidase S54 family.</text>
</comment>
<dbReference type="GO" id="GO:0016020">
    <property type="term" value="C:membrane"/>
    <property type="evidence" value="ECO:0007669"/>
    <property type="project" value="UniProtKB-SubCell"/>
</dbReference>
<keyword evidence="6 8" id="KW-1133">Transmembrane helix</keyword>
<evidence type="ECO:0000256" key="2">
    <source>
        <dbReference type="ARBA" id="ARBA00009045"/>
    </source>
</evidence>
<evidence type="ECO:0000256" key="6">
    <source>
        <dbReference type="ARBA" id="ARBA00022989"/>
    </source>
</evidence>
<dbReference type="PANTHER" id="PTHR43066">
    <property type="entry name" value="RHOMBOID-RELATED PROTEIN"/>
    <property type="match status" value="1"/>
</dbReference>
<dbReference type="EMBL" id="JAOPGA020001386">
    <property type="protein sequence ID" value="KAL0487921.1"/>
    <property type="molecule type" value="Genomic_DNA"/>
</dbReference>
<dbReference type="InterPro" id="IPR022764">
    <property type="entry name" value="Peptidase_S54_rhomboid_dom"/>
</dbReference>
<reference evidence="10 11" key="1">
    <citation type="submission" date="2024-03" db="EMBL/GenBank/DDBJ databases">
        <title>The Acrasis kona genome and developmental transcriptomes reveal deep origins of eukaryotic multicellular pathways.</title>
        <authorList>
            <person name="Sheikh S."/>
            <person name="Fu C.-J."/>
            <person name="Brown M.W."/>
            <person name="Baldauf S.L."/>
        </authorList>
    </citation>
    <scope>NUCLEOTIDE SEQUENCE [LARGE SCALE GENOMIC DNA]</scope>
    <source>
        <strain evidence="10 11">ATCC MYA-3509</strain>
    </source>
</reference>
<gene>
    <name evidence="10" type="ORF">AKO1_015191</name>
</gene>
<comment type="caution">
    <text evidence="10">The sequence shown here is derived from an EMBL/GenBank/DDBJ whole genome shotgun (WGS) entry which is preliminary data.</text>
</comment>
<dbReference type="SUPFAM" id="SSF144091">
    <property type="entry name" value="Rhomboid-like"/>
    <property type="match status" value="1"/>
</dbReference>
<feature type="transmembrane region" description="Helical" evidence="8">
    <location>
        <begin position="27"/>
        <end position="56"/>
    </location>
</feature>
<dbReference type="Pfam" id="PF01694">
    <property type="entry name" value="Rhomboid"/>
    <property type="match status" value="1"/>
</dbReference>
<accession>A0AAW2ZFG5</accession>
<dbReference type="Proteomes" id="UP001431209">
    <property type="component" value="Unassembled WGS sequence"/>
</dbReference>
<evidence type="ECO:0000256" key="3">
    <source>
        <dbReference type="ARBA" id="ARBA00022670"/>
    </source>
</evidence>
<dbReference type="AlphaFoldDB" id="A0AAW2ZFG5"/>
<evidence type="ECO:0000256" key="7">
    <source>
        <dbReference type="ARBA" id="ARBA00023136"/>
    </source>
</evidence>
<dbReference type="Gene3D" id="1.20.1540.10">
    <property type="entry name" value="Rhomboid-like"/>
    <property type="match status" value="1"/>
</dbReference>
<dbReference type="GO" id="GO:0006508">
    <property type="term" value="P:proteolysis"/>
    <property type="evidence" value="ECO:0007669"/>
    <property type="project" value="UniProtKB-KW"/>
</dbReference>
<evidence type="ECO:0000313" key="11">
    <source>
        <dbReference type="Proteomes" id="UP001431209"/>
    </source>
</evidence>
<dbReference type="GO" id="GO:0004252">
    <property type="term" value="F:serine-type endopeptidase activity"/>
    <property type="evidence" value="ECO:0007669"/>
    <property type="project" value="InterPro"/>
</dbReference>
<keyword evidence="11" id="KW-1185">Reference proteome</keyword>
<comment type="subcellular location">
    <subcellularLocation>
        <location evidence="1">Membrane</location>
        <topology evidence="1">Multi-pass membrane protein</topology>
    </subcellularLocation>
</comment>
<keyword evidence="5" id="KW-0378">Hydrolase</keyword>
<organism evidence="10 11">
    <name type="scientific">Acrasis kona</name>
    <dbReference type="NCBI Taxonomy" id="1008807"/>
    <lineage>
        <taxon>Eukaryota</taxon>
        <taxon>Discoba</taxon>
        <taxon>Heterolobosea</taxon>
        <taxon>Tetramitia</taxon>
        <taxon>Eutetramitia</taxon>
        <taxon>Acrasidae</taxon>
        <taxon>Acrasis</taxon>
    </lineage>
</organism>
<dbReference type="PANTHER" id="PTHR43066:SF1">
    <property type="entry name" value="RHOMBOID PROTEIN 2"/>
    <property type="match status" value="1"/>
</dbReference>
<feature type="transmembrane region" description="Helical" evidence="8">
    <location>
        <begin position="98"/>
        <end position="124"/>
    </location>
</feature>
<proteinExistence type="inferred from homology"/>
<evidence type="ECO:0000256" key="4">
    <source>
        <dbReference type="ARBA" id="ARBA00022692"/>
    </source>
</evidence>
<feature type="transmembrane region" description="Helical" evidence="8">
    <location>
        <begin position="68"/>
        <end position="92"/>
    </location>
</feature>
<sequence length="340" mass="38588">METQPQESLWTKAKNWVLSVPLFVKTVFFVCIVVYLSNLIFDVPSVLSFAFNYFWVTRKFQLWRLFSYTIMHLGLLHIAFNMMSLMTIGWALEVRLGSLHLLITTLVLILMNSSINMLTSAIFIDLIQLNESTVALNVIVGFIFAPSGFHVGYSGVLFAYMVFTTSFGPVQQSLFGIWNVPAKIYPWILLVITSVIFPGVSFIGHLCGVISGYIFVYLILNFRPYNAMVKRIDQMIPSKITSMSSYYPSIAPEPQQEQSSERTRSERTVDFDTVEEADQMQEMRQQEQGSVPSAIKKGYLAVKQSIVRLYHKLRGTPAQEVSSGEYWSSRSDGRVLGSQV</sequence>
<keyword evidence="4 8" id="KW-0812">Transmembrane</keyword>
<keyword evidence="3" id="KW-0645">Protease</keyword>
<evidence type="ECO:0000259" key="9">
    <source>
        <dbReference type="Pfam" id="PF01694"/>
    </source>
</evidence>
<evidence type="ECO:0000256" key="5">
    <source>
        <dbReference type="ARBA" id="ARBA00022801"/>
    </source>
</evidence>
<evidence type="ECO:0000256" key="1">
    <source>
        <dbReference type="ARBA" id="ARBA00004141"/>
    </source>
</evidence>
<dbReference type="InterPro" id="IPR035952">
    <property type="entry name" value="Rhomboid-like_sf"/>
</dbReference>
<feature type="transmembrane region" description="Helical" evidence="8">
    <location>
        <begin position="136"/>
        <end position="163"/>
    </location>
</feature>
<name>A0AAW2ZFG5_9EUKA</name>
<feature type="domain" description="Peptidase S54 rhomboid" evidence="9">
    <location>
        <begin position="60"/>
        <end position="221"/>
    </location>
</feature>